<accession>A0A4R6YUL1</accession>
<comment type="caution">
    <text evidence="1">The sequence shown here is derived from an EMBL/GenBank/DDBJ whole genome shotgun (WGS) entry which is preliminary data.</text>
</comment>
<dbReference type="EMBL" id="SNZH01000009">
    <property type="protein sequence ID" value="TDR42017.1"/>
    <property type="molecule type" value="Genomic_DNA"/>
</dbReference>
<gene>
    <name evidence="1" type="ORF">DFR29_10973</name>
</gene>
<name>A0A4R6YUL1_9GAMM</name>
<sequence length="85" mass="9074">MRPGKEWISILLQHVAVWPQAHVIAATAGRIRTAILDLAGIQPAVLIGHGDPMALADGLLLVASPDGTYVYDVVESLFADSFESH</sequence>
<organism evidence="1 2">
    <name type="scientific">Tahibacter aquaticus</name>
    <dbReference type="NCBI Taxonomy" id="520092"/>
    <lineage>
        <taxon>Bacteria</taxon>
        <taxon>Pseudomonadati</taxon>
        <taxon>Pseudomonadota</taxon>
        <taxon>Gammaproteobacteria</taxon>
        <taxon>Lysobacterales</taxon>
        <taxon>Rhodanobacteraceae</taxon>
        <taxon>Tahibacter</taxon>
    </lineage>
</organism>
<dbReference type="AlphaFoldDB" id="A0A4R6YUL1"/>
<evidence type="ECO:0000313" key="2">
    <source>
        <dbReference type="Proteomes" id="UP000295293"/>
    </source>
</evidence>
<evidence type="ECO:0000313" key="1">
    <source>
        <dbReference type="EMBL" id="TDR42017.1"/>
    </source>
</evidence>
<proteinExistence type="predicted"/>
<reference evidence="1 2" key="1">
    <citation type="submission" date="2019-03" db="EMBL/GenBank/DDBJ databases">
        <title>Genomic Encyclopedia of Type Strains, Phase IV (KMG-IV): sequencing the most valuable type-strain genomes for metagenomic binning, comparative biology and taxonomic classification.</title>
        <authorList>
            <person name="Goeker M."/>
        </authorList>
    </citation>
    <scope>NUCLEOTIDE SEQUENCE [LARGE SCALE GENOMIC DNA]</scope>
    <source>
        <strain evidence="1 2">DSM 21667</strain>
    </source>
</reference>
<keyword evidence="2" id="KW-1185">Reference proteome</keyword>
<protein>
    <submittedName>
        <fullName evidence="1">Uncharacterized protein</fullName>
    </submittedName>
</protein>
<dbReference type="Proteomes" id="UP000295293">
    <property type="component" value="Unassembled WGS sequence"/>
</dbReference>